<dbReference type="AlphaFoldDB" id="A0A5N5JDE3"/>
<keyword evidence="7" id="KW-0645">Protease</keyword>
<gene>
    <name evidence="21" type="ORF">PHYPO_G00187840</name>
</gene>
<evidence type="ECO:0000256" key="17">
    <source>
        <dbReference type="ARBA" id="ARBA00023121"/>
    </source>
</evidence>
<evidence type="ECO:0000256" key="13">
    <source>
        <dbReference type="ARBA" id="ARBA00022813"/>
    </source>
</evidence>
<keyword evidence="9" id="KW-0479">Metal-binding</keyword>
<dbReference type="GO" id="GO:0090729">
    <property type="term" value="F:toxin activity"/>
    <property type="evidence" value="ECO:0007669"/>
    <property type="project" value="UniProtKB-KW"/>
</dbReference>
<evidence type="ECO:0000256" key="3">
    <source>
        <dbReference type="ARBA" id="ARBA00004551"/>
    </source>
</evidence>
<evidence type="ECO:0000256" key="15">
    <source>
        <dbReference type="ARBA" id="ARBA00022870"/>
    </source>
</evidence>
<evidence type="ECO:0000313" key="21">
    <source>
        <dbReference type="EMBL" id="KAB5517281.1"/>
    </source>
</evidence>
<evidence type="ECO:0000256" key="9">
    <source>
        <dbReference type="ARBA" id="ARBA00022723"/>
    </source>
</evidence>
<keyword evidence="16" id="KW-0843">Virulence</keyword>
<organism evidence="21 22">
    <name type="scientific">Pangasianodon hypophthalmus</name>
    <name type="common">Striped catfish</name>
    <name type="synonym">Helicophagus hypophthalmus</name>
    <dbReference type="NCBI Taxonomy" id="310915"/>
    <lineage>
        <taxon>Eukaryota</taxon>
        <taxon>Metazoa</taxon>
        <taxon>Chordata</taxon>
        <taxon>Craniata</taxon>
        <taxon>Vertebrata</taxon>
        <taxon>Euteleostomi</taxon>
        <taxon>Actinopterygii</taxon>
        <taxon>Neopterygii</taxon>
        <taxon>Teleostei</taxon>
        <taxon>Ostariophysi</taxon>
        <taxon>Siluriformes</taxon>
        <taxon>Pangasiidae</taxon>
        <taxon>Pangasianodon</taxon>
    </lineage>
</organism>
<evidence type="ECO:0000256" key="14">
    <source>
        <dbReference type="ARBA" id="ARBA00022842"/>
    </source>
</evidence>
<dbReference type="InterPro" id="IPR020974">
    <property type="entry name" value="CPD_dom"/>
</dbReference>
<evidence type="ECO:0000259" key="20">
    <source>
        <dbReference type="PROSITE" id="PS51771"/>
    </source>
</evidence>
<evidence type="ECO:0000256" key="5">
    <source>
        <dbReference type="ARBA" id="ARBA00022525"/>
    </source>
</evidence>
<dbReference type="EMBL" id="VFJC01000031">
    <property type="protein sequence ID" value="KAB5517281.1"/>
    <property type="molecule type" value="Genomic_DNA"/>
</dbReference>
<comment type="subcellular location">
    <subcellularLocation>
        <location evidence="2">Host cell</location>
    </subcellularLocation>
    <subcellularLocation>
        <location evidence="3">Host membrane</location>
    </subcellularLocation>
    <subcellularLocation>
        <location evidence="4">Secreted</location>
    </subcellularLocation>
</comment>
<feature type="chain" id="PRO_5024363312" description="Peptidase C80 domain-containing protein" evidence="19">
    <location>
        <begin position="23"/>
        <end position="708"/>
    </location>
</feature>
<keyword evidence="10" id="KW-0677">Repeat</keyword>
<comment type="caution">
    <text evidence="21">The sequence shown here is derived from an EMBL/GenBank/DDBJ whole genome shotgun (WGS) entry which is preliminary data.</text>
</comment>
<evidence type="ECO:0000256" key="8">
    <source>
        <dbReference type="ARBA" id="ARBA00022679"/>
    </source>
</evidence>
<dbReference type="GO" id="GO:0016740">
    <property type="term" value="F:transferase activity"/>
    <property type="evidence" value="ECO:0007669"/>
    <property type="project" value="UniProtKB-KW"/>
</dbReference>
<dbReference type="Proteomes" id="UP000327468">
    <property type="component" value="Chromosome 30"/>
</dbReference>
<dbReference type="GO" id="GO:0008289">
    <property type="term" value="F:lipid binding"/>
    <property type="evidence" value="ECO:0007669"/>
    <property type="project" value="UniProtKB-KW"/>
</dbReference>
<keyword evidence="18" id="KW-0472">Membrane</keyword>
<keyword evidence="5" id="KW-0964">Secreted</keyword>
<feature type="domain" description="Peptidase C80" evidence="20">
    <location>
        <begin position="294"/>
        <end position="471"/>
    </location>
</feature>
<keyword evidence="15" id="KW-1043">Host membrane</keyword>
<protein>
    <recommendedName>
        <fullName evidence="20">Peptidase C80 domain-containing protein</fullName>
    </recommendedName>
</protein>
<reference evidence="21 22" key="1">
    <citation type="submission" date="2019-06" db="EMBL/GenBank/DDBJ databases">
        <title>A chromosome-scale genome assembly of the striped catfish, Pangasianodon hypophthalmus.</title>
        <authorList>
            <person name="Wen M."/>
            <person name="Zahm M."/>
            <person name="Roques C."/>
            <person name="Cabau C."/>
            <person name="Klopp C."/>
            <person name="Donnadieu C."/>
            <person name="Jouanno E."/>
            <person name="Avarre J.-C."/>
            <person name="Campet M."/>
            <person name="Ha T.T.T."/>
            <person name="Dugue R."/>
            <person name="Lampietro C."/>
            <person name="Louis A."/>
            <person name="Herpin A."/>
            <person name="Echchiki A."/>
            <person name="Berthelot C."/>
            <person name="Parey E."/>
            <person name="Roest-Crollius H."/>
            <person name="Braasch I."/>
            <person name="Postlethwait J."/>
            <person name="Bobe J."/>
            <person name="Montfort J."/>
            <person name="Bouchez O."/>
            <person name="Begum T."/>
            <person name="Schartl M."/>
            <person name="Guiguen Y."/>
        </authorList>
    </citation>
    <scope>NUCLEOTIDE SEQUENCE [LARGE SCALE GENOMIC DNA]</scope>
    <source>
        <strain evidence="21 22">Indonesia</strain>
        <tissue evidence="21">Blood</tissue>
    </source>
</reference>
<feature type="signal peptide" evidence="19">
    <location>
        <begin position="1"/>
        <end position="22"/>
    </location>
</feature>
<evidence type="ECO:0000256" key="16">
    <source>
        <dbReference type="ARBA" id="ARBA00023026"/>
    </source>
</evidence>
<keyword evidence="14" id="KW-0460">Magnesium</keyword>
<dbReference type="Pfam" id="PF11713">
    <property type="entry name" value="Peptidase_C80"/>
    <property type="match status" value="1"/>
</dbReference>
<keyword evidence="13" id="KW-0068">Autocatalytic cleavage</keyword>
<dbReference type="InterPro" id="IPR038383">
    <property type="entry name" value="CPD_dom_sf"/>
</dbReference>
<comment type="cofactor">
    <cofactor evidence="1">
        <name>Mg(2+)</name>
        <dbReference type="ChEBI" id="CHEBI:18420"/>
    </cofactor>
</comment>
<dbReference type="GO" id="GO:0005576">
    <property type="term" value="C:extracellular region"/>
    <property type="evidence" value="ECO:0007669"/>
    <property type="project" value="UniProtKB-SubCell"/>
</dbReference>
<keyword evidence="6" id="KW-0800">Toxin</keyword>
<dbReference type="Gene3D" id="3.40.50.11050">
    <property type="match status" value="1"/>
</dbReference>
<evidence type="ECO:0000256" key="7">
    <source>
        <dbReference type="ARBA" id="ARBA00022670"/>
    </source>
</evidence>
<keyword evidence="19" id="KW-0732">Signal</keyword>
<dbReference type="PROSITE" id="PS51771">
    <property type="entry name" value="CGT_MARTX_CPD"/>
    <property type="match status" value="1"/>
</dbReference>
<sequence>MAAVCGHLWVALLLCLIGQTAAFELEEHDWEYLGSDVASLHRLKGLAHRFKHQPIRVQHDHKLRTQRASDGHYEDFQLHNKWNKGTINYSEVTNHTSLGWNSMAKAIFTDLKHCPDIAECILQKQQELNMFLEKIEKEKTHDALLFASEISYTYRNKVILILDNEPETLKKADDEYSEDPYYSTKANMTCLDSGSCSSMVKTGTVLKIIGSNSEDGNTLSGYSGTSLAFLMIKLQMASLFSITGNVSSTFRNNFLRVFTGLRGISAVLETTIQNGHVYQIMDDTGASVEYQVPERPVDHSTQYDKQHILIMQDDPIVRDTARFLYEKHPTVSSVYMLENHRPKLIKGDPGPLSAESRLVLVGHGKKGTDGKMQLGGYKAEKVAEIIKHMNIEENQIKTTSVVACEIGSDEAFRNTLLKELHARSIETELHLRSSLLQVTHTGQKLTAEITPDGMVWKHKDDNKKVVVKLDRNGEVVTQIRSGNSEEATYSNERNILGDFENSWPEEPEKFVPENSRELHTDDLEEHIHSELQKTFGEKVQELHVKSDSVMIQDGEFQCELVVDTNPHEIKKWKLQLPEEGKIQMEKMWKSMKKVSEMTTTHTSSGHLETAGLKLGIMGLLLGAQGAVHMFEQGDIGNGIVATLQTVHGVTGMTLAALGKQVSVAAESKVMKAISTVLKNPATKRALVVLPIAGIGFGIYNIAEDIKRG</sequence>
<evidence type="ECO:0000256" key="4">
    <source>
        <dbReference type="ARBA" id="ARBA00004613"/>
    </source>
</evidence>
<dbReference type="GO" id="GO:0046872">
    <property type="term" value="F:metal ion binding"/>
    <property type="evidence" value="ECO:0007669"/>
    <property type="project" value="UniProtKB-KW"/>
</dbReference>
<proteinExistence type="predicted"/>
<dbReference type="CDD" id="cd20500">
    <property type="entry name" value="Peptidase_C80"/>
    <property type="match status" value="1"/>
</dbReference>
<keyword evidence="17" id="KW-0446">Lipid-binding</keyword>
<evidence type="ECO:0000313" key="22">
    <source>
        <dbReference type="Proteomes" id="UP000327468"/>
    </source>
</evidence>
<keyword evidence="8" id="KW-0808">Transferase</keyword>
<dbReference type="GO" id="GO:0043657">
    <property type="term" value="C:host cell"/>
    <property type="evidence" value="ECO:0007669"/>
    <property type="project" value="UniProtKB-SubCell"/>
</dbReference>
<keyword evidence="12" id="KW-0788">Thiol protease</keyword>
<keyword evidence="22" id="KW-1185">Reference proteome</keyword>
<accession>A0A5N5JDE3</accession>
<name>A0A5N5JDE3_PANHP</name>
<dbReference type="GO" id="GO:0008234">
    <property type="term" value="F:cysteine-type peptidase activity"/>
    <property type="evidence" value="ECO:0007669"/>
    <property type="project" value="UniProtKB-KW"/>
</dbReference>
<evidence type="ECO:0000256" key="18">
    <source>
        <dbReference type="ARBA" id="ARBA00023136"/>
    </source>
</evidence>
<evidence type="ECO:0000256" key="10">
    <source>
        <dbReference type="ARBA" id="ARBA00022737"/>
    </source>
</evidence>
<evidence type="ECO:0000256" key="2">
    <source>
        <dbReference type="ARBA" id="ARBA00004340"/>
    </source>
</evidence>
<evidence type="ECO:0000256" key="11">
    <source>
        <dbReference type="ARBA" id="ARBA00022801"/>
    </source>
</evidence>
<evidence type="ECO:0000256" key="12">
    <source>
        <dbReference type="ARBA" id="ARBA00022807"/>
    </source>
</evidence>
<evidence type="ECO:0000256" key="19">
    <source>
        <dbReference type="SAM" id="SignalP"/>
    </source>
</evidence>
<keyword evidence="11" id="KW-0378">Hydrolase</keyword>
<evidence type="ECO:0000256" key="6">
    <source>
        <dbReference type="ARBA" id="ARBA00022656"/>
    </source>
</evidence>
<evidence type="ECO:0000256" key="1">
    <source>
        <dbReference type="ARBA" id="ARBA00001946"/>
    </source>
</evidence>
<dbReference type="GO" id="GO:0006508">
    <property type="term" value="P:proteolysis"/>
    <property type="evidence" value="ECO:0007669"/>
    <property type="project" value="UniProtKB-KW"/>
</dbReference>